<evidence type="ECO:0000313" key="2">
    <source>
        <dbReference type="EMBL" id="KAI5613902.1"/>
    </source>
</evidence>
<evidence type="ECO:0000313" key="3">
    <source>
        <dbReference type="Proteomes" id="UP001205998"/>
    </source>
</evidence>
<feature type="non-terminal residue" evidence="2">
    <location>
        <position position="149"/>
    </location>
</feature>
<dbReference type="EMBL" id="MU561034">
    <property type="protein sequence ID" value="KAI5613902.1"/>
    <property type="molecule type" value="Genomic_DNA"/>
</dbReference>
<dbReference type="Gene3D" id="3.40.390.10">
    <property type="entry name" value="Collagenase (Catalytic Domain)"/>
    <property type="match status" value="1"/>
</dbReference>
<protein>
    <submittedName>
        <fullName evidence="2">A disintegrin and metalloproteinase with thrombospondin motifs 18 isoform X1</fullName>
    </submittedName>
</protein>
<dbReference type="AlphaFoldDB" id="A0AAD5FFV9"/>
<feature type="region of interest" description="Disordered" evidence="1">
    <location>
        <begin position="43"/>
        <end position="74"/>
    </location>
</feature>
<accession>A0AAD5FFV9</accession>
<organism evidence="2 3">
    <name type="scientific">Silurus asotus</name>
    <name type="common">Amur catfish</name>
    <name type="synonym">Parasilurus asotus</name>
    <dbReference type="NCBI Taxonomy" id="30991"/>
    <lineage>
        <taxon>Eukaryota</taxon>
        <taxon>Metazoa</taxon>
        <taxon>Chordata</taxon>
        <taxon>Craniata</taxon>
        <taxon>Vertebrata</taxon>
        <taxon>Euteleostomi</taxon>
        <taxon>Actinopterygii</taxon>
        <taxon>Neopterygii</taxon>
        <taxon>Teleostei</taxon>
        <taxon>Ostariophysi</taxon>
        <taxon>Siluriformes</taxon>
        <taxon>Siluridae</taxon>
        <taxon>Silurus</taxon>
    </lineage>
</organism>
<dbReference type="Proteomes" id="UP001205998">
    <property type="component" value="Unassembled WGS sequence"/>
</dbReference>
<dbReference type="GO" id="GO:0008237">
    <property type="term" value="F:metallopeptidase activity"/>
    <property type="evidence" value="ECO:0007669"/>
    <property type="project" value="UniProtKB-KW"/>
</dbReference>
<keyword evidence="2" id="KW-0482">Metalloprotease</keyword>
<keyword evidence="2" id="KW-0645">Protease</keyword>
<sequence length="149" mass="17492">MSGLIRMSSEEFFITPLPNHLALEHNYSAPAGHHPHVIYKRSAEQHIHRDRTDRQDEPHYQHRHDYQHGKFQRQHFCGRRKQYTPKPPAEDRFQMPDEFEPAGRIKRSPISSNNVGALNVETLVVADRTMVEKHGRENVTTYILTIMNM</sequence>
<evidence type="ECO:0000256" key="1">
    <source>
        <dbReference type="SAM" id="MobiDB-lite"/>
    </source>
</evidence>
<feature type="compositionally biased region" description="Basic and acidic residues" evidence="1">
    <location>
        <begin position="43"/>
        <end position="68"/>
    </location>
</feature>
<comment type="caution">
    <text evidence="2">The sequence shown here is derived from an EMBL/GenBank/DDBJ whole genome shotgun (WGS) entry which is preliminary data.</text>
</comment>
<keyword evidence="2" id="KW-0378">Hydrolase</keyword>
<gene>
    <name evidence="2" type="ORF">C0J50_11240</name>
</gene>
<reference evidence="2" key="1">
    <citation type="submission" date="2018-07" db="EMBL/GenBank/DDBJ databases">
        <title>Comparative genomics of catfishes provides insights into carnivory and benthic adaptation.</title>
        <authorList>
            <person name="Zhang Y."/>
            <person name="Wang D."/>
            <person name="Peng Z."/>
            <person name="Zheng S."/>
            <person name="Shao F."/>
            <person name="Tao W."/>
        </authorList>
    </citation>
    <scope>NUCLEOTIDE SEQUENCE</scope>
    <source>
        <strain evidence="2">Chongqing</strain>
    </source>
</reference>
<proteinExistence type="predicted"/>
<keyword evidence="3" id="KW-1185">Reference proteome</keyword>
<dbReference type="InterPro" id="IPR024079">
    <property type="entry name" value="MetalloPept_cat_dom_sf"/>
</dbReference>
<name>A0AAD5FFV9_SILAS</name>